<evidence type="ECO:0000256" key="1">
    <source>
        <dbReference type="SAM" id="MobiDB-lite"/>
    </source>
</evidence>
<dbReference type="Gramene" id="ERN17998">
    <property type="protein sequence ID" value="ERN17998"/>
    <property type="gene ID" value="AMTR_s00046p00144260"/>
</dbReference>
<sequence>MATQRVTIWEVKKQDITLQDVESLLALPPGTLKKNFSKRELKVYWGHLSVKMPSRAATPKHLPKGLLLASCPDTPPILVTELSFEEENLSPRYPNWFKNQYNMMEVIGKTAEMLIAMKLEYTGEIIVVEEAIAVEDLNWNQAPNRRRARQSKAQRLLAEFPYDQLVAGPSRVGRNSTPNEDMLLEHQGTWGS</sequence>
<evidence type="ECO:0000313" key="2">
    <source>
        <dbReference type="EMBL" id="ERN17998.1"/>
    </source>
</evidence>
<protein>
    <submittedName>
        <fullName evidence="2">Uncharacterized protein</fullName>
    </submittedName>
</protein>
<name>U5DC52_AMBTC</name>
<dbReference type="EMBL" id="KI392290">
    <property type="protein sequence ID" value="ERN17998.1"/>
    <property type="molecule type" value="Genomic_DNA"/>
</dbReference>
<feature type="region of interest" description="Disordered" evidence="1">
    <location>
        <begin position="168"/>
        <end position="192"/>
    </location>
</feature>
<proteinExistence type="predicted"/>
<keyword evidence="3" id="KW-1185">Reference proteome</keyword>
<reference evidence="3" key="1">
    <citation type="journal article" date="2013" name="Science">
        <title>The Amborella genome and the evolution of flowering plants.</title>
        <authorList>
            <consortium name="Amborella Genome Project"/>
        </authorList>
    </citation>
    <scope>NUCLEOTIDE SEQUENCE [LARGE SCALE GENOMIC DNA]</scope>
</reference>
<evidence type="ECO:0000313" key="3">
    <source>
        <dbReference type="Proteomes" id="UP000017836"/>
    </source>
</evidence>
<dbReference type="Proteomes" id="UP000017836">
    <property type="component" value="Unassembled WGS sequence"/>
</dbReference>
<gene>
    <name evidence="2" type="ORF">AMTR_s00046p00144260</name>
</gene>
<accession>U5DC52</accession>
<dbReference type="HOGENOM" id="CLU_127875_0_0_1"/>
<dbReference type="AlphaFoldDB" id="U5DC52"/>
<organism evidence="2 3">
    <name type="scientific">Amborella trichopoda</name>
    <dbReference type="NCBI Taxonomy" id="13333"/>
    <lineage>
        <taxon>Eukaryota</taxon>
        <taxon>Viridiplantae</taxon>
        <taxon>Streptophyta</taxon>
        <taxon>Embryophyta</taxon>
        <taxon>Tracheophyta</taxon>
        <taxon>Spermatophyta</taxon>
        <taxon>Magnoliopsida</taxon>
        <taxon>Amborellales</taxon>
        <taxon>Amborellaceae</taxon>
        <taxon>Amborella</taxon>
    </lineage>
</organism>